<sequence length="62" mass="7010">MATSDSNDLETEVYIMERLFHGNDAKTKASPILVYIQEVKEGLKTLKAKMVVKITTTKEYST</sequence>
<proteinExistence type="predicted"/>
<reference evidence="1" key="1">
    <citation type="journal article" date="2013" name="Nature">
        <title>Draft genome of the wheat A-genome progenitor Triticum urartu.</title>
        <authorList>
            <person name="Ling H.Q."/>
            <person name="Zhao S."/>
            <person name="Liu D."/>
            <person name="Wang J."/>
            <person name="Sun H."/>
            <person name="Zhang C."/>
            <person name="Fan H."/>
            <person name="Li D."/>
            <person name="Dong L."/>
            <person name="Tao Y."/>
            <person name="Gao C."/>
            <person name="Wu H."/>
            <person name="Li Y."/>
            <person name="Cui Y."/>
            <person name="Guo X."/>
            <person name="Zheng S."/>
            <person name="Wang B."/>
            <person name="Yu K."/>
            <person name="Liang Q."/>
            <person name="Yang W."/>
            <person name="Lou X."/>
            <person name="Chen J."/>
            <person name="Feng M."/>
            <person name="Jian J."/>
            <person name="Zhang X."/>
            <person name="Luo G."/>
            <person name="Jiang Y."/>
            <person name="Liu J."/>
            <person name="Wang Z."/>
            <person name="Sha Y."/>
            <person name="Zhang B."/>
            <person name="Wu H."/>
            <person name="Tang D."/>
            <person name="Shen Q."/>
            <person name="Xue P."/>
            <person name="Zou S."/>
            <person name="Wang X."/>
            <person name="Liu X."/>
            <person name="Wang F."/>
            <person name="Yang Y."/>
            <person name="An X."/>
            <person name="Dong Z."/>
            <person name="Zhang K."/>
            <person name="Zhang X."/>
            <person name="Luo M.C."/>
            <person name="Dvorak J."/>
            <person name="Tong Y."/>
            <person name="Wang J."/>
            <person name="Yang H."/>
            <person name="Li Z."/>
            <person name="Wang D."/>
            <person name="Zhang A."/>
            <person name="Wang J."/>
        </authorList>
    </citation>
    <scope>NUCLEOTIDE SEQUENCE</scope>
</reference>
<dbReference type="AlphaFoldDB" id="M7ZJ18"/>
<dbReference type="EMBL" id="KD252305">
    <property type="protein sequence ID" value="EMS48069.1"/>
    <property type="molecule type" value="Genomic_DNA"/>
</dbReference>
<name>M7ZJ18_TRIUA</name>
<accession>M7ZJ18</accession>
<evidence type="ECO:0000313" key="1">
    <source>
        <dbReference type="EMBL" id="EMS48069.1"/>
    </source>
</evidence>
<gene>
    <name evidence="1" type="ORF">TRIUR3_28979</name>
</gene>
<organism evidence="1">
    <name type="scientific">Triticum urartu</name>
    <name type="common">Red wild einkorn</name>
    <name type="synonym">Crithodium urartu</name>
    <dbReference type="NCBI Taxonomy" id="4572"/>
    <lineage>
        <taxon>Eukaryota</taxon>
        <taxon>Viridiplantae</taxon>
        <taxon>Streptophyta</taxon>
        <taxon>Embryophyta</taxon>
        <taxon>Tracheophyta</taxon>
        <taxon>Spermatophyta</taxon>
        <taxon>Magnoliopsida</taxon>
        <taxon>Liliopsida</taxon>
        <taxon>Poales</taxon>
        <taxon>Poaceae</taxon>
        <taxon>BOP clade</taxon>
        <taxon>Pooideae</taxon>
        <taxon>Triticodae</taxon>
        <taxon>Triticeae</taxon>
        <taxon>Triticinae</taxon>
        <taxon>Triticum</taxon>
    </lineage>
</organism>
<protein>
    <submittedName>
        <fullName evidence="1">Uncharacterized protein</fullName>
    </submittedName>
</protein>